<comment type="similarity">
    <text evidence="1">Belongs to the small GTPase superfamily. Rab family.</text>
</comment>
<dbReference type="SMART" id="SM00173">
    <property type="entry name" value="RAS"/>
    <property type="match status" value="1"/>
</dbReference>
<dbReference type="SMART" id="SM00174">
    <property type="entry name" value="RHO"/>
    <property type="match status" value="1"/>
</dbReference>
<evidence type="ECO:0000256" key="1">
    <source>
        <dbReference type="ARBA" id="ARBA00006270"/>
    </source>
</evidence>
<name>A0A433TME4_ELYCH</name>
<protein>
    <recommendedName>
        <fullName evidence="5">SOCS box domain-containing protein</fullName>
    </recommendedName>
</protein>
<dbReference type="PANTHER" id="PTHR47978">
    <property type="match status" value="1"/>
</dbReference>
<dbReference type="NCBIfam" id="TIGR00231">
    <property type="entry name" value="small_GTP"/>
    <property type="match status" value="1"/>
</dbReference>
<dbReference type="AlphaFoldDB" id="A0A433TME4"/>
<dbReference type="InterPro" id="IPR001806">
    <property type="entry name" value="Small_GTPase"/>
</dbReference>
<dbReference type="PRINTS" id="PR00449">
    <property type="entry name" value="RASTRNSFRMNG"/>
</dbReference>
<evidence type="ECO:0000313" key="4">
    <source>
        <dbReference type="Proteomes" id="UP000271974"/>
    </source>
</evidence>
<dbReference type="PROSITE" id="PS51419">
    <property type="entry name" value="RAB"/>
    <property type="match status" value="1"/>
</dbReference>
<reference evidence="3 4" key="1">
    <citation type="submission" date="2019-01" db="EMBL/GenBank/DDBJ databases">
        <title>A draft genome assembly of the solar-powered sea slug Elysia chlorotica.</title>
        <authorList>
            <person name="Cai H."/>
            <person name="Li Q."/>
            <person name="Fang X."/>
            <person name="Li J."/>
            <person name="Curtis N.E."/>
            <person name="Altenburger A."/>
            <person name="Shibata T."/>
            <person name="Feng M."/>
            <person name="Maeda T."/>
            <person name="Schwartz J.A."/>
            <person name="Shigenobu S."/>
            <person name="Lundholm N."/>
            <person name="Nishiyama T."/>
            <person name="Yang H."/>
            <person name="Hasebe M."/>
            <person name="Li S."/>
            <person name="Pierce S.K."/>
            <person name="Wang J."/>
        </authorList>
    </citation>
    <scope>NUCLEOTIDE SEQUENCE [LARGE SCALE GENOMIC DNA]</scope>
    <source>
        <strain evidence="3">EC2010</strain>
        <tissue evidence="3">Whole organism of an adult</tissue>
    </source>
</reference>
<dbReference type="STRING" id="188477.A0A433TME4"/>
<dbReference type="SMART" id="SM00175">
    <property type="entry name" value="RAB"/>
    <property type="match status" value="1"/>
</dbReference>
<dbReference type="Pfam" id="PF00071">
    <property type="entry name" value="Ras"/>
    <property type="match status" value="1"/>
</dbReference>
<dbReference type="GO" id="GO:0003924">
    <property type="term" value="F:GTPase activity"/>
    <property type="evidence" value="ECO:0007669"/>
    <property type="project" value="InterPro"/>
</dbReference>
<accession>A0A433TME4</accession>
<dbReference type="EMBL" id="RQTK01000273">
    <property type="protein sequence ID" value="RUS82740.1"/>
    <property type="molecule type" value="Genomic_DNA"/>
</dbReference>
<dbReference type="InterPro" id="IPR027417">
    <property type="entry name" value="P-loop_NTPase"/>
</dbReference>
<dbReference type="InterPro" id="IPR005225">
    <property type="entry name" value="Small_GTP-bd"/>
</dbReference>
<comment type="caution">
    <text evidence="3">The sequence shown here is derived from an EMBL/GenBank/DDBJ whole genome shotgun (WGS) entry which is preliminary data.</text>
</comment>
<organism evidence="3 4">
    <name type="scientific">Elysia chlorotica</name>
    <name type="common">Eastern emerald elysia</name>
    <name type="synonym">Sea slug</name>
    <dbReference type="NCBI Taxonomy" id="188477"/>
    <lineage>
        <taxon>Eukaryota</taxon>
        <taxon>Metazoa</taxon>
        <taxon>Spiralia</taxon>
        <taxon>Lophotrochozoa</taxon>
        <taxon>Mollusca</taxon>
        <taxon>Gastropoda</taxon>
        <taxon>Heterobranchia</taxon>
        <taxon>Euthyneura</taxon>
        <taxon>Panpulmonata</taxon>
        <taxon>Sacoglossa</taxon>
        <taxon>Placobranchoidea</taxon>
        <taxon>Plakobranchidae</taxon>
        <taxon>Elysia</taxon>
    </lineage>
</organism>
<proteinExistence type="inferred from homology"/>
<dbReference type="Gene3D" id="3.40.50.300">
    <property type="entry name" value="P-loop containing nucleotide triphosphate hydrolases"/>
    <property type="match status" value="1"/>
</dbReference>
<dbReference type="FunFam" id="3.40.50.300:FF:001447">
    <property type="entry name" value="Ras-related protein Rab-1B"/>
    <property type="match status" value="1"/>
</dbReference>
<evidence type="ECO:0008006" key="5">
    <source>
        <dbReference type="Google" id="ProtNLM"/>
    </source>
</evidence>
<gene>
    <name evidence="3" type="ORF">EGW08_009478</name>
</gene>
<evidence type="ECO:0000256" key="2">
    <source>
        <dbReference type="ARBA" id="ARBA00022741"/>
    </source>
</evidence>
<keyword evidence="4" id="KW-1185">Reference proteome</keyword>
<dbReference type="OrthoDB" id="63533at2759"/>
<dbReference type="PROSITE" id="PS51421">
    <property type="entry name" value="RAS"/>
    <property type="match status" value="1"/>
</dbReference>
<dbReference type="SUPFAM" id="SSF52540">
    <property type="entry name" value="P-loop containing nucleoside triphosphate hydrolases"/>
    <property type="match status" value="1"/>
</dbReference>
<dbReference type="CDD" id="cd00154">
    <property type="entry name" value="Rab"/>
    <property type="match status" value="1"/>
</dbReference>
<dbReference type="Proteomes" id="UP000271974">
    <property type="component" value="Unassembled WGS sequence"/>
</dbReference>
<sequence length="166" mass="18909">MSRTLEEPHVTCQVWDTAGMERYRALLPHYMRQARCAVIVYDVSNRDSFDSVKNYWLDFVESCGEEGLVKVLVGNKMDVSERLRAVNTEEGAQLARSRDMLFIETSAKFELKVDDLFIAAARKVLASPRPPDLSDSLGPECPVIKLDRSRSKRNLGCFGMLRMVFK</sequence>
<dbReference type="GO" id="GO:0005525">
    <property type="term" value="F:GTP binding"/>
    <property type="evidence" value="ECO:0007669"/>
    <property type="project" value="InterPro"/>
</dbReference>
<evidence type="ECO:0000313" key="3">
    <source>
        <dbReference type="EMBL" id="RUS82740.1"/>
    </source>
</evidence>
<keyword evidence="2" id="KW-0547">Nucleotide-binding</keyword>